<evidence type="ECO:0000313" key="6">
    <source>
        <dbReference type="EMBL" id="MEG3435908.1"/>
    </source>
</evidence>
<keyword evidence="1 4" id="KW-0489">Methyltransferase</keyword>
<comment type="function">
    <text evidence="4">Methylates the class 1 translation termination release factors RF1/PrfA and RF2/PrfB on the glutamine residue of the universally conserved GGQ motif.</text>
</comment>
<feature type="binding site" evidence="4">
    <location>
        <position position="153"/>
    </location>
    <ligand>
        <name>S-adenosyl-L-methionine</name>
        <dbReference type="ChEBI" id="CHEBI:59789"/>
    </ligand>
</feature>
<accession>A0AAW9QRI6</accession>
<evidence type="ECO:0000256" key="4">
    <source>
        <dbReference type="HAMAP-Rule" id="MF_02126"/>
    </source>
</evidence>
<protein>
    <recommendedName>
        <fullName evidence="4">Release factor glutamine methyltransferase</fullName>
        <shortName evidence="4">RF MTase</shortName>
        <ecNumber evidence="4">2.1.1.297</ecNumber>
    </recommendedName>
    <alternativeName>
        <fullName evidence="4">N5-glutamine methyltransferase PrmC</fullName>
    </alternativeName>
    <alternativeName>
        <fullName evidence="4">Protein-(glutamine-N5) MTase PrmC</fullName>
    </alternativeName>
    <alternativeName>
        <fullName evidence="4">Protein-glutamine N-methyltransferase PrmC</fullName>
    </alternativeName>
</protein>
<dbReference type="Pfam" id="PF05175">
    <property type="entry name" value="MTS"/>
    <property type="match status" value="1"/>
</dbReference>
<evidence type="ECO:0000256" key="1">
    <source>
        <dbReference type="ARBA" id="ARBA00022603"/>
    </source>
</evidence>
<dbReference type="RefSeq" id="WP_332863355.1">
    <property type="nucleotide sequence ID" value="NZ_JBAFSM010000002.1"/>
</dbReference>
<dbReference type="Gene3D" id="3.40.50.150">
    <property type="entry name" value="Vaccinia Virus protein VP39"/>
    <property type="match status" value="1"/>
</dbReference>
<feature type="binding site" evidence="4">
    <location>
        <position position="182"/>
    </location>
    <ligand>
        <name>S-adenosyl-L-methionine</name>
        <dbReference type="ChEBI" id="CHEBI:59789"/>
    </ligand>
</feature>
<dbReference type="GO" id="GO:0102559">
    <property type="term" value="F:peptide chain release factor N(5)-glutamine methyltransferase activity"/>
    <property type="evidence" value="ECO:0007669"/>
    <property type="project" value="UniProtKB-EC"/>
</dbReference>
<evidence type="ECO:0000256" key="3">
    <source>
        <dbReference type="ARBA" id="ARBA00022691"/>
    </source>
</evidence>
<keyword evidence="3 4" id="KW-0949">S-adenosyl-L-methionine</keyword>
<dbReference type="PANTHER" id="PTHR47441">
    <property type="match status" value="1"/>
</dbReference>
<evidence type="ECO:0000256" key="2">
    <source>
        <dbReference type="ARBA" id="ARBA00022679"/>
    </source>
</evidence>
<comment type="similarity">
    <text evidence="4">Belongs to the protein N5-glutamine methyltransferase family. PrmC subfamily.</text>
</comment>
<dbReference type="NCBIfam" id="TIGR03534">
    <property type="entry name" value="RF_mod_PrmC"/>
    <property type="match status" value="1"/>
</dbReference>
<reference evidence="6 7" key="1">
    <citation type="submission" date="2024-01" db="EMBL/GenBank/DDBJ databases">
        <title>Genomic insights into the taxonomy and metabolism of the cyanobacterium Pannus brasiliensis CCIBt3594.</title>
        <authorList>
            <person name="Machado M."/>
            <person name="Botero N.B."/>
            <person name="Andreote A.P.D."/>
            <person name="Feitosa A.M.T."/>
            <person name="Popin R."/>
            <person name="Sivonen K."/>
            <person name="Fiore M.F."/>
        </authorList>
    </citation>
    <scope>NUCLEOTIDE SEQUENCE [LARGE SCALE GENOMIC DNA]</scope>
    <source>
        <strain evidence="6 7">CCIBt3594</strain>
    </source>
</reference>
<dbReference type="InterPro" id="IPR002052">
    <property type="entry name" value="DNA_methylase_N6_adenine_CS"/>
</dbReference>
<keyword evidence="2 4" id="KW-0808">Transferase</keyword>
<dbReference type="InterPro" id="IPR029063">
    <property type="entry name" value="SAM-dependent_MTases_sf"/>
</dbReference>
<dbReference type="InterPro" id="IPR004556">
    <property type="entry name" value="HemK-like"/>
</dbReference>
<dbReference type="SUPFAM" id="SSF53335">
    <property type="entry name" value="S-adenosyl-L-methionine-dependent methyltransferases"/>
    <property type="match status" value="1"/>
</dbReference>
<sequence>MSATISGPELSQWRERAIESLAGTDIPPIEIDRFLRGVSDLDSLSLRLGSFRERESIALRYPLAEIDRRWRARVEQRCPLQYLLESVEWRDFSLKVSPSVLIPRPETEGLIDLLLERVNLQDTGDWVDLGTGSGAIAIGMAKVLTKATIHAIDTSEEALAIARENVVTAGLRARIYLYRGSWWTPVEFLRGKVSGMVSNPPYIPTGELAGLQPEVIAHEPRLALDGGEDGLNAIRYLIDTAPDYLRSGGIWLIEMMAGQGESVARLLEQRGEYERIEIIADLAGFDRYALAYRV</sequence>
<comment type="catalytic activity">
    <reaction evidence="4">
        <text>L-glutaminyl-[peptide chain release factor] + S-adenosyl-L-methionine = N(5)-methyl-L-glutaminyl-[peptide chain release factor] + S-adenosyl-L-homocysteine + H(+)</text>
        <dbReference type="Rhea" id="RHEA:42896"/>
        <dbReference type="Rhea" id="RHEA-COMP:10271"/>
        <dbReference type="Rhea" id="RHEA-COMP:10272"/>
        <dbReference type="ChEBI" id="CHEBI:15378"/>
        <dbReference type="ChEBI" id="CHEBI:30011"/>
        <dbReference type="ChEBI" id="CHEBI:57856"/>
        <dbReference type="ChEBI" id="CHEBI:59789"/>
        <dbReference type="ChEBI" id="CHEBI:61891"/>
        <dbReference type="EC" id="2.1.1.297"/>
    </reaction>
</comment>
<comment type="caution">
    <text evidence="6">The sequence shown here is derived from an EMBL/GenBank/DDBJ whole genome shotgun (WGS) entry which is preliminary data.</text>
</comment>
<dbReference type="AlphaFoldDB" id="A0AAW9QRI6"/>
<name>A0AAW9QRI6_9CHRO</name>
<keyword evidence="7" id="KW-1185">Reference proteome</keyword>
<dbReference type="InterPro" id="IPR019874">
    <property type="entry name" value="RF_methyltr_PrmC"/>
</dbReference>
<dbReference type="PROSITE" id="PS00092">
    <property type="entry name" value="N6_MTASE"/>
    <property type="match status" value="1"/>
</dbReference>
<proteinExistence type="inferred from homology"/>
<evidence type="ECO:0000259" key="5">
    <source>
        <dbReference type="Pfam" id="PF05175"/>
    </source>
</evidence>
<evidence type="ECO:0000313" key="7">
    <source>
        <dbReference type="Proteomes" id="UP001328733"/>
    </source>
</evidence>
<dbReference type="EMBL" id="JBAFSM010000002">
    <property type="protein sequence ID" value="MEG3435908.1"/>
    <property type="molecule type" value="Genomic_DNA"/>
</dbReference>
<feature type="binding site" evidence="4">
    <location>
        <begin position="130"/>
        <end position="134"/>
    </location>
    <ligand>
        <name>S-adenosyl-L-methionine</name>
        <dbReference type="ChEBI" id="CHEBI:59789"/>
    </ligand>
</feature>
<dbReference type="EC" id="2.1.1.297" evidence="4"/>
<organism evidence="6 7">
    <name type="scientific">Pannus brasiliensis CCIBt3594</name>
    <dbReference type="NCBI Taxonomy" id="1427578"/>
    <lineage>
        <taxon>Bacteria</taxon>
        <taxon>Bacillati</taxon>
        <taxon>Cyanobacteriota</taxon>
        <taxon>Cyanophyceae</taxon>
        <taxon>Oscillatoriophycideae</taxon>
        <taxon>Chroococcales</taxon>
        <taxon>Microcystaceae</taxon>
        <taxon>Pannus</taxon>
    </lineage>
</organism>
<dbReference type="GO" id="GO:0032259">
    <property type="term" value="P:methylation"/>
    <property type="evidence" value="ECO:0007669"/>
    <property type="project" value="UniProtKB-KW"/>
</dbReference>
<dbReference type="PANTHER" id="PTHR47441:SF3">
    <property type="entry name" value="RELEASE FACTOR GLUTAMINE METHYLTRANSFERASE"/>
    <property type="match status" value="1"/>
</dbReference>
<dbReference type="InterPro" id="IPR007848">
    <property type="entry name" value="Small_mtfrase_dom"/>
</dbReference>
<feature type="binding site" evidence="4">
    <location>
        <position position="199"/>
    </location>
    <ligand>
        <name>S-adenosyl-L-methionine</name>
        <dbReference type="ChEBI" id="CHEBI:59789"/>
    </ligand>
</feature>
<dbReference type="CDD" id="cd02440">
    <property type="entry name" value="AdoMet_MTases"/>
    <property type="match status" value="1"/>
</dbReference>
<dbReference type="Proteomes" id="UP001328733">
    <property type="component" value="Unassembled WGS sequence"/>
</dbReference>
<gene>
    <name evidence="4 6" type="primary">prmC</name>
    <name evidence="6" type="ORF">V0288_02150</name>
</gene>
<feature type="domain" description="Methyltransferase small" evidence="5">
    <location>
        <begin position="112"/>
        <end position="203"/>
    </location>
</feature>
<dbReference type="GO" id="GO:0003676">
    <property type="term" value="F:nucleic acid binding"/>
    <property type="evidence" value="ECO:0007669"/>
    <property type="project" value="InterPro"/>
</dbReference>
<feature type="binding site" evidence="4">
    <location>
        <begin position="199"/>
        <end position="202"/>
    </location>
    <ligand>
        <name>substrate</name>
    </ligand>
</feature>
<dbReference type="NCBIfam" id="TIGR00536">
    <property type="entry name" value="hemK_fam"/>
    <property type="match status" value="1"/>
</dbReference>
<dbReference type="InterPro" id="IPR052663">
    <property type="entry name" value="RF_glutamine_MTase_cyano"/>
</dbReference>
<dbReference type="HAMAP" id="MF_02126">
    <property type="entry name" value="RF_methyltr_PrmC"/>
    <property type="match status" value="1"/>
</dbReference>